<dbReference type="InterPro" id="IPR005153">
    <property type="entry name" value="MbtH-like_dom"/>
</dbReference>
<gene>
    <name evidence="2" type="ORF">SAMN05421736_11217</name>
</gene>
<evidence type="ECO:0000259" key="1">
    <source>
        <dbReference type="SMART" id="SM00923"/>
    </source>
</evidence>
<sequence length="70" mass="8058">MTNPFEDQDSTYLVLLNEEGQYSLWPADIDVPSGWNVVHTEASREACVEFIRSQWTDLIPNSLKNTEVRT</sequence>
<dbReference type="Pfam" id="PF03621">
    <property type="entry name" value="MbtH"/>
    <property type="match status" value="1"/>
</dbReference>
<protein>
    <submittedName>
        <fullName evidence="2">MbtH protein</fullName>
    </submittedName>
</protein>
<name>A0A1H3SSS6_9BACI</name>
<dbReference type="SMART" id="SM00923">
    <property type="entry name" value="MbtH"/>
    <property type="match status" value="1"/>
</dbReference>
<dbReference type="Proteomes" id="UP000198935">
    <property type="component" value="Unassembled WGS sequence"/>
</dbReference>
<reference evidence="3" key="1">
    <citation type="submission" date="2016-10" db="EMBL/GenBank/DDBJ databases">
        <authorList>
            <person name="Varghese N."/>
            <person name="Submissions S."/>
        </authorList>
    </citation>
    <scope>NUCLEOTIDE SEQUENCE [LARGE SCALE GENOMIC DNA]</scope>
    <source>
        <strain evidence="3">SP</strain>
    </source>
</reference>
<dbReference type="STRING" id="1503961.SAMN05421736_11217"/>
<dbReference type="EMBL" id="FNPI01000012">
    <property type="protein sequence ID" value="SDZ41143.1"/>
    <property type="molecule type" value="Genomic_DNA"/>
</dbReference>
<feature type="domain" description="MbtH-like" evidence="1">
    <location>
        <begin position="3"/>
        <end position="53"/>
    </location>
</feature>
<dbReference type="OrthoDB" id="7584480at2"/>
<dbReference type="GO" id="GO:0005829">
    <property type="term" value="C:cytosol"/>
    <property type="evidence" value="ECO:0007669"/>
    <property type="project" value="TreeGrafter"/>
</dbReference>
<dbReference type="PANTHER" id="PTHR38444">
    <property type="entry name" value="ENTEROBACTIN BIOSYNTHESIS PROTEIN YBDZ"/>
    <property type="match status" value="1"/>
</dbReference>
<evidence type="ECO:0000313" key="2">
    <source>
        <dbReference type="EMBL" id="SDZ41143.1"/>
    </source>
</evidence>
<keyword evidence="3" id="KW-1185">Reference proteome</keyword>
<dbReference type="InterPro" id="IPR038020">
    <property type="entry name" value="MbtH-like_sf"/>
</dbReference>
<dbReference type="GO" id="GO:0019290">
    <property type="term" value="P:siderophore biosynthetic process"/>
    <property type="evidence" value="ECO:0007669"/>
    <property type="project" value="TreeGrafter"/>
</dbReference>
<dbReference type="InterPro" id="IPR037407">
    <property type="entry name" value="MLP_fam"/>
</dbReference>
<organism evidence="2 3">
    <name type="scientific">Evansella caseinilytica</name>
    <dbReference type="NCBI Taxonomy" id="1503961"/>
    <lineage>
        <taxon>Bacteria</taxon>
        <taxon>Bacillati</taxon>
        <taxon>Bacillota</taxon>
        <taxon>Bacilli</taxon>
        <taxon>Bacillales</taxon>
        <taxon>Bacillaceae</taxon>
        <taxon>Evansella</taxon>
    </lineage>
</organism>
<dbReference type="AlphaFoldDB" id="A0A1H3SSS6"/>
<dbReference type="PANTHER" id="PTHR38444:SF1">
    <property type="entry name" value="ENTEROBACTIN BIOSYNTHESIS PROTEIN YBDZ"/>
    <property type="match status" value="1"/>
</dbReference>
<accession>A0A1H3SSS6</accession>
<dbReference type="SUPFAM" id="SSF160582">
    <property type="entry name" value="MbtH-like"/>
    <property type="match status" value="1"/>
</dbReference>
<dbReference type="Gene3D" id="3.90.820.10">
    <property type="entry name" value="Structural Genomics, Unknown Function 30-nov-00 1gh9 Mol_id"/>
    <property type="match status" value="1"/>
</dbReference>
<proteinExistence type="predicted"/>
<evidence type="ECO:0000313" key="3">
    <source>
        <dbReference type="Proteomes" id="UP000198935"/>
    </source>
</evidence>